<dbReference type="Proteomes" id="UP001446205">
    <property type="component" value="Unassembled WGS sequence"/>
</dbReference>
<reference evidence="1 2" key="1">
    <citation type="submission" date="2024-04" db="EMBL/GenBank/DDBJ databases">
        <authorList>
            <person name="Abashina T."/>
            <person name="Shaikin A."/>
        </authorList>
    </citation>
    <scope>NUCLEOTIDE SEQUENCE [LARGE SCALE GENOMIC DNA]</scope>
    <source>
        <strain evidence="1 2">AAFK</strain>
    </source>
</reference>
<comment type="caution">
    <text evidence="1">The sequence shown here is derived from an EMBL/GenBank/DDBJ whole genome shotgun (WGS) entry which is preliminary data.</text>
</comment>
<evidence type="ECO:0000313" key="1">
    <source>
        <dbReference type="EMBL" id="MEK8090388.1"/>
    </source>
</evidence>
<sequence>MPAVDQASLKELYNRLDESIQLSSKEDLAVCTRMLVLELAYLKVRHTVLTQQIPGDLQNLSPAQLQKVLNEAYQEFSLILAQAREKDEKVIPMKSKLQS</sequence>
<name>A0ABU9DD25_9PROT</name>
<dbReference type="EMBL" id="JBBPCO010000011">
    <property type="protein sequence ID" value="MEK8090388.1"/>
    <property type="molecule type" value="Genomic_DNA"/>
</dbReference>
<gene>
    <name evidence="1" type="ORF">WOB96_11525</name>
</gene>
<evidence type="ECO:0000313" key="2">
    <source>
        <dbReference type="Proteomes" id="UP001446205"/>
    </source>
</evidence>
<dbReference type="RefSeq" id="WP_341371443.1">
    <property type="nucleotide sequence ID" value="NZ_JBBPCO010000011.1"/>
</dbReference>
<keyword evidence="2" id="KW-1185">Reference proteome</keyword>
<protein>
    <submittedName>
        <fullName evidence="1">Uncharacterized protein</fullName>
    </submittedName>
</protein>
<proteinExistence type="predicted"/>
<organism evidence="1 2">
    <name type="scientific">Thermithiobacillus plumbiphilus</name>
    <dbReference type="NCBI Taxonomy" id="1729899"/>
    <lineage>
        <taxon>Bacteria</taxon>
        <taxon>Pseudomonadati</taxon>
        <taxon>Pseudomonadota</taxon>
        <taxon>Acidithiobacillia</taxon>
        <taxon>Acidithiobacillales</taxon>
        <taxon>Thermithiobacillaceae</taxon>
        <taxon>Thermithiobacillus</taxon>
    </lineage>
</organism>
<accession>A0ABU9DD25</accession>